<dbReference type="GO" id="GO:0006886">
    <property type="term" value="P:intracellular protein transport"/>
    <property type="evidence" value="ECO:0007669"/>
    <property type="project" value="TreeGrafter"/>
</dbReference>
<proteinExistence type="inferred from homology"/>
<reference evidence="5 6" key="1">
    <citation type="submission" date="2014-02" db="EMBL/GenBank/DDBJ databases">
        <authorList>
            <person name="Sibley D."/>
            <person name="Venepally P."/>
            <person name="Karamycheva S."/>
            <person name="Hadjithomas M."/>
            <person name="Khan A."/>
            <person name="Brunk B."/>
            <person name="Roos D."/>
            <person name="Caler E."/>
            <person name="Lorenzi H."/>
        </authorList>
    </citation>
    <scope>NUCLEOTIDE SEQUENCE [LARGE SCALE GENOMIC DNA]</scope>
    <source>
        <strain evidence="5 6">GAB2-2007-GAL-DOM2</strain>
    </source>
</reference>
<feature type="transmembrane region" description="Helical" evidence="3">
    <location>
        <begin position="354"/>
        <end position="371"/>
    </location>
</feature>
<evidence type="ECO:0000256" key="3">
    <source>
        <dbReference type="SAM" id="Phobius"/>
    </source>
</evidence>
<comment type="caution">
    <text evidence="5">The sequence shown here is derived from an EMBL/GenBank/DDBJ whole genome shotgun (WGS) entry which is preliminary data.</text>
</comment>
<comment type="similarity">
    <text evidence="1">Belongs to the syntaxin family.</text>
</comment>
<keyword evidence="3" id="KW-0472">Membrane</keyword>
<feature type="compositionally biased region" description="Low complexity" evidence="2">
    <location>
        <begin position="36"/>
        <end position="52"/>
    </location>
</feature>
<protein>
    <submittedName>
        <fullName evidence="5">SNARE domain-containing protein</fullName>
    </submittedName>
</protein>
<dbReference type="CDD" id="cd15840">
    <property type="entry name" value="SNARE_Qa"/>
    <property type="match status" value="1"/>
</dbReference>
<dbReference type="GO" id="GO:0000149">
    <property type="term" value="F:SNARE binding"/>
    <property type="evidence" value="ECO:0007669"/>
    <property type="project" value="TreeGrafter"/>
</dbReference>
<dbReference type="AlphaFoldDB" id="A0A086K0R0"/>
<keyword evidence="3" id="KW-0812">Transmembrane</keyword>
<dbReference type="Proteomes" id="UP000028837">
    <property type="component" value="Unassembled WGS sequence"/>
</dbReference>
<dbReference type="GO" id="GO:0005484">
    <property type="term" value="F:SNAP receptor activity"/>
    <property type="evidence" value="ECO:0007669"/>
    <property type="project" value="TreeGrafter"/>
</dbReference>
<evidence type="ECO:0000313" key="5">
    <source>
        <dbReference type="EMBL" id="KFG37978.1"/>
    </source>
</evidence>
<feature type="region of interest" description="Disordered" evidence="2">
    <location>
        <begin position="471"/>
        <end position="494"/>
    </location>
</feature>
<evidence type="ECO:0000256" key="2">
    <source>
        <dbReference type="SAM" id="MobiDB-lite"/>
    </source>
</evidence>
<sequence>MSFQQPATPLLATSGLPYTSPGHPHNSSFSPAEGDAQPVQAASPGSASGSDSSLDRQIRTNIQTIRSNLLAIEENLGNLNRRFVSRRIVESLHDRLRETYDIVLSTERLFKDWQAEQQGQSIDVLERQRRRFLYEKLSAHFQEEIRKVQAISERVREAAERVADSSSFPETGRSEANGAEGLPRPTSAPLSPLAPGDRRRDGPGGGRSGLRATAAPQSGRGAATELSRKGRAGSPFGVVLDLENVTMMDDEREQFFVGDDEQELCNEMEDVAEHESLLQRAVAEERYRGMQRIHGQVKQANQIFKDLAQLVLQQDAGVESIESQMQAAHSHIKGAASELRIAHQMHRRSRQRRCLLLLLVFAVLSFLFYLYSSLSAVLRSPPNIAPDPTLSLSAPVALSDRSDGARDSFGAPVVDQNERPERSGLSQATIGSGELSETSPAGHVPGVGARFSIGGAVKRVLESAPMSAGGPTVFLPSALGGASADRGLLPQSPN</sequence>
<name>A0A086K0R0_TOXGO</name>
<evidence type="ECO:0000256" key="1">
    <source>
        <dbReference type="ARBA" id="ARBA00009063"/>
    </source>
</evidence>
<dbReference type="PROSITE" id="PS50192">
    <property type="entry name" value="T_SNARE"/>
    <property type="match status" value="1"/>
</dbReference>
<dbReference type="Pfam" id="PF05739">
    <property type="entry name" value="SNARE"/>
    <property type="match status" value="1"/>
</dbReference>
<dbReference type="GO" id="GO:0012505">
    <property type="term" value="C:endomembrane system"/>
    <property type="evidence" value="ECO:0007669"/>
    <property type="project" value="TreeGrafter"/>
</dbReference>
<dbReference type="GO" id="GO:0048278">
    <property type="term" value="P:vesicle docking"/>
    <property type="evidence" value="ECO:0007669"/>
    <property type="project" value="TreeGrafter"/>
</dbReference>
<dbReference type="PANTHER" id="PTHR19957">
    <property type="entry name" value="SYNTAXIN"/>
    <property type="match status" value="1"/>
</dbReference>
<evidence type="ECO:0000313" key="6">
    <source>
        <dbReference type="Proteomes" id="UP000028837"/>
    </source>
</evidence>
<dbReference type="PANTHER" id="PTHR19957:SF38">
    <property type="entry name" value="LD27581P"/>
    <property type="match status" value="1"/>
</dbReference>
<dbReference type="InterPro" id="IPR010989">
    <property type="entry name" value="SNARE"/>
</dbReference>
<gene>
    <name evidence="5" type="ORF">TGDOM2_204060</name>
</gene>
<keyword evidence="3" id="KW-1133">Transmembrane helix</keyword>
<dbReference type="InterPro" id="IPR045242">
    <property type="entry name" value="Syntaxin"/>
</dbReference>
<dbReference type="InterPro" id="IPR000727">
    <property type="entry name" value="T_SNARE_dom"/>
</dbReference>
<feature type="region of interest" description="Disordered" evidence="2">
    <location>
        <begin position="160"/>
        <end position="230"/>
    </location>
</feature>
<feature type="region of interest" description="Disordered" evidence="2">
    <location>
        <begin position="1"/>
        <end position="55"/>
    </location>
</feature>
<feature type="region of interest" description="Disordered" evidence="2">
    <location>
        <begin position="401"/>
        <end position="443"/>
    </location>
</feature>
<dbReference type="OrthoDB" id="75754at2759"/>
<accession>A0A086K0R0</accession>
<dbReference type="Gene3D" id="1.20.5.110">
    <property type="match status" value="1"/>
</dbReference>
<feature type="domain" description="T-SNARE coiled-coil homology" evidence="4">
    <location>
        <begin position="280"/>
        <end position="342"/>
    </location>
</feature>
<dbReference type="SUPFAM" id="SSF47661">
    <property type="entry name" value="t-snare proteins"/>
    <property type="match status" value="1"/>
</dbReference>
<dbReference type="VEuPathDB" id="ToxoDB:TGDOM2_204060"/>
<evidence type="ECO:0000259" key="4">
    <source>
        <dbReference type="PROSITE" id="PS50192"/>
    </source>
</evidence>
<feature type="compositionally biased region" description="Polar residues" evidence="2">
    <location>
        <begin position="424"/>
        <end position="439"/>
    </location>
</feature>
<organism evidence="5 6">
    <name type="scientific">Toxoplasma gondii GAB2-2007-GAL-DOM2</name>
    <dbReference type="NCBI Taxonomy" id="1130820"/>
    <lineage>
        <taxon>Eukaryota</taxon>
        <taxon>Sar</taxon>
        <taxon>Alveolata</taxon>
        <taxon>Apicomplexa</taxon>
        <taxon>Conoidasida</taxon>
        <taxon>Coccidia</taxon>
        <taxon>Eucoccidiorida</taxon>
        <taxon>Eimeriorina</taxon>
        <taxon>Sarcocystidae</taxon>
        <taxon>Toxoplasma</taxon>
    </lineage>
</organism>
<dbReference type="Gene3D" id="1.20.58.70">
    <property type="match status" value="1"/>
</dbReference>
<dbReference type="SMART" id="SM00397">
    <property type="entry name" value="t_SNARE"/>
    <property type="match status" value="1"/>
</dbReference>
<dbReference type="GO" id="GO:0006906">
    <property type="term" value="P:vesicle fusion"/>
    <property type="evidence" value="ECO:0007669"/>
    <property type="project" value="TreeGrafter"/>
</dbReference>
<dbReference type="GO" id="GO:0031201">
    <property type="term" value="C:SNARE complex"/>
    <property type="evidence" value="ECO:0007669"/>
    <property type="project" value="TreeGrafter"/>
</dbReference>
<dbReference type="EMBL" id="AHZU02000968">
    <property type="protein sequence ID" value="KFG37978.1"/>
    <property type="molecule type" value="Genomic_DNA"/>
</dbReference>